<gene>
    <name evidence="1" type="ORF">KH389_24690</name>
</gene>
<dbReference type="RefSeq" id="WP_213606416.1">
    <property type="nucleotide sequence ID" value="NZ_CP074676.1"/>
</dbReference>
<name>A0ABX8DQE7_9PSED</name>
<proteinExistence type="predicted"/>
<dbReference type="EMBL" id="CP074676">
    <property type="protein sequence ID" value="QVL18530.1"/>
    <property type="molecule type" value="Genomic_DNA"/>
</dbReference>
<evidence type="ECO:0000313" key="1">
    <source>
        <dbReference type="EMBL" id="QVL18530.1"/>
    </source>
</evidence>
<evidence type="ECO:0000313" key="2">
    <source>
        <dbReference type="Proteomes" id="UP000678154"/>
    </source>
</evidence>
<keyword evidence="2" id="KW-1185">Reference proteome</keyword>
<dbReference type="Proteomes" id="UP000678154">
    <property type="component" value="Chromosome"/>
</dbReference>
<reference evidence="1 2" key="1">
    <citation type="journal article" date="2016" name="J. Hazard. Mater.">
        <title>A newly isolated Pseudomonas putida S-1 strain for batch-mode-propanethiol degradation and continuous treatment of propanethiol-containing waste gas.</title>
        <authorList>
            <person name="Chen D.Z."/>
            <person name="Sun Y.M."/>
            <person name="Han L.M."/>
            <person name="Chen J."/>
            <person name="Ye J.X."/>
            <person name="Chen J.M."/>
        </authorList>
    </citation>
    <scope>NUCLEOTIDE SEQUENCE [LARGE SCALE GENOMIC DNA]</scope>
    <source>
        <strain evidence="1 2">S-1</strain>
    </source>
</reference>
<accession>A0ABX8DQE7</accession>
<organism evidence="1 2">
    <name type="scientific">Pseudomonas qingdaonensis</name>
    <dbReference type="NCBI Taxonomy" id="2056231"/>
    <lineage>
        <taxon>Bacteria</taxon>
        <taxon>Pseudomonadati</taxon>
        <taxon>Pseudomonadota</taxon>
        <taxon>Gammaproteobacteria</taxon>
        <taxon>Pseudomonadales</taxon>
        <taxon>Pseudomonadaceae</taxon>
        <taxon>Pseudomonas</taxon>
    </lineage>
</organism>
<dbReference type="GeneID" id="87483495"/>
<protein>
    <submittedName>
        <fullName evidence="1">Uncharacterized protein</fullName>
    </submittedName>
</protein>
<sequence length="97" mass="11251">MHVVISWDIHGQHHWNEINEKLKACIASRSWVKPLNTLYVVQVWSIQDRDAIIEAMTNVARQHPSDVQILCTPVMTGGSYNGWLPENMWNEINLRTN</sequence>